<organism evidence="2 3">
    <name type="scientific">Schistosoma mattheei</name>
    <dbReference type="NCBI Taxonomy" id="31246"/>
    <lineage>
        <taxon>Eukaryota</taxon>
        <taxon>Metazoa</taxon>
        <taxon>Spiralia</taxon>
        <taxon>Lophotrochozoa</taxon>
        <taxon>Platyhelminthes</taxon>
        <taxon>Trematoda</taxon>
        <taxon>Digenea</taxon>
        <taxon>Strigeidida</taxon>
        <taxon>Schistosomatoidea</taxon>
        <taxon>Schistosomatidae</taxon>
        <taxon>Schistosoma</taxon>
    </lineage>
</organism>
<evidence type="ECO:0000313" key="2">
    <source>
        <dbReference type="EMBL" id="VDP59535.1"/>
    </source>
</evidence>
<feature type="region of interest" description="Disordered" evidence="1">
    <location>
        <begin position="29"/>
        <end position="50"/>
    </location>
</feature>
<feature type="region of interest" description="Disordered" evidence="1">
    <location>
        <begin position="362"/>
        <end position="456"/>
    </location>
</feature>
<evidence type="ECO:0000256" key="1">
    <source>
        <dbReference type="SAM" id="MobiDB-lite"/>
    </source>
</evidence>
<feature type="compositionally biased region" description="Basic and acidic residues" evidence="1">
    <location>
        <begin position="401"/>
        <end position="437"/>
    </location>
</feature>
<keyword evidence="3" id="KW-1185">Reference proteome</keyword>
<feature type="region of interest" description="Disordered" evidence="1">
    <location>
        <begin position="177"/>
        <end position="204"/>
    </location>
</feature>
<dbReference type="EMBL" id="UZAL01031910">
    <property type="protein sequence ID" value="VDP59535.1"/>
    <property type="molecule type" value="Genomic_DNA"/>
</dbReference>
<dbReference type="Proteomes" id="UP000269396">
    <property type="component" value="Unassembled WGS sequence"/>
</dbReference>
<evidence type="ECO:0000313" key="3">
    <source>
        <dbReference type="Proteomes" id="UP000269396"/>
    </source>
</evidence>
<reference evidence="2 3" key="1">
    <citation type="submission" date="2018-11" db="EMBL/GenBank/DDBJ databases">
        <authorList>
            <consortium name="Pathogen Informatics"/>
        </authorList>
    </citation>
    <scope>NUCLEOTIDE SEQUENCE [LARGE SCALE GENOMIC DNA]</scope>
    <source>
        <strain>Denwood</strain>
        <strain evidence="3">Zambia</strain>
    </source>
</reference>
<gene>
    <name evidence="2" type="ORF">SMTD_LOCUS11900</name>
</gene>
<feature type="compositionally biased region" description="Basic and acidic residues" evidence="1">
    <location>
        <begin position="377"/>
        <end position="394"/>
    </location>
</feature>
<dbReference type="AlphaFoldDB" id="A0A183PC13"/>
<protein>
    <submittedName>
        <fullName evidence="2">Uncharacterized protein</fullName>
    </submittedName>
</protein>
<accession>A0A183PC13</accession>
<dbReference type="PANTHER" id="PTHR47027:SF25">
    <property type="entry name" value="REVERSE TRANSCRIPTASE DOMAIN-CONTAINING PROTEIN"/>
    <property type="match status" value="1"/>
</dbReference>
<proteinExistence type="predicted"/>
<name>A0A183PC13_9TREM</name>
<sequence>MPRLEWTTPDIETSRDDTDWEKGTKMIQERRNKKAAINTSRTRAEKAKAQAEYTDVNKQVKRSIRTDKRKYVEDLTTTAENAAREGNMRELYDTTKILSGNHRKPERSVKSKEDKVIANIEEQRNRWVEYFKELLKRPAPLNPSNIEAALTDLPINVGPPTIQEINVAIRQIKSSKAAGPDNIPAESLKADVETSTSDGKRGIPWTSRMQLDDLDFADDLALLSQTQQQMQEKTTIVAAASAAVGLNIHNGKSKILRYNTACTNPITIDGEDLEDVKTFTYLGSIIDEQGGSDAGCEGADRKSKSSMSTIEEHLELKPTTVLLYGAETWRITKAIIQENTGVYQQLSTQNTSDLLARHYRQRPTVGDNKPDPSGGRNQEEALEVDRTHIEESTQLRHKTRPHMESSWRKEERKTKEHITPGNGDRHEKNEQKLDKPGKKGPGQSGLENAGRRPMLH</sequence>
<dbReference type="PANTHER" id="PTHR47027">
    <property type="entry name" value="REVERSE TRANSCRIPTASE DOMAIN-CONTAINING PROTEIN"/>
    <property type="match status" value="1"/>
</dbReference>